<name>A0A6J5RM83_9CAUD</name>
<dbReference type="EMBL" id="LR797193">
    <property type="protein sequence ID" value="CAB4193285.1"/>
    <property type="molecule type" value="Genomic_DNA"/>
</dbReference>
<dbReference type="GO" id="GO:0019028">
    <property type="term" value="C:viral capsid"/>
    <property type="evidence" value="ECO:0007669"/>
    <property type="project" value="UniProtKB-KW"/>
</dbReference>
<evidence type="ECO:0000313" key="1">
    <source>
        <dbReference type="EMBL" id="CAB4193285.1"/>
    </source>
</evidence>
<organism evidence="1">
    <name type="scientific">uncultured Caudovirales phage</name>
    <dbReference type="NCBI Taxonomy" id="2100421"/>
    <lineage>
        <taxon>Viruses</taxon>
        <taxon>Duplodnaviria</taxon>
        <taxon>Heunggongvirae</taxon>
        <taxon>Uroviricota</taxon>
        <taxon>Caudoviricetes</taxon>
        <taxon>Peduoviridae</taxon>
        <taxon>Maltschvirus</taxon>
        <taxon>Maltschvirus maltsch</taxon>
    </lineage>
</organism>
<evidence type="ECO:0008006" key="2">
    <source>
        <dbReference type="Google" id="ProtNLM"/>
    </source>
</evidence>
<protein>
    <recommendedName>
        <fullName evidence="2">Major capsid protein GpE</fullName>
    </recommendedName>
</protein>
<proteinExistence type="predicted"/>
<sequence>MPQPTAGDVHVNVPLTNISVAYVQSASAFVADKVFANIPVQKQSDRYFTYDKRYWQRTEATRRAPGAQSAGSGFQINSTPTYFADVWAVHKDVADQVRSNTDRPLDADRDATNWVTQQMMLAKEKEFARSFLTTGVWATETDLSAGTKWDANGSDPIGQVAYLSEQFLRTTGFRPNAAVMSPGTERTLKNHSLVLDRIKYTQRGIVTNDLLASLFDLQNMYTMQAVEYGLEEPAVGGYDPSNVATAQTINSNMSFIGEDPNGNSGKGFMLLLYVPPAPSILTPAAGYTFSWTGYMGASALGGRIKRFRLEENASDRIEMEMAFDMKVVCADMGSIITNVHA</sequence>
<reference evidence="1" key="1">
    <citation type="submission" date="2020-05" db="EMBL/GenBank/DDBJ databases">
        <authorList>
            <person name="Chiriac C."/>
            <person name="Salcher M."/>
            <person name="Ghai R."/>
            <person name="Kavagutti S V."/>
        </authorList>
    </citation>
    <scope>NUCLEOTIDE SEQUENCE</scope>
</reference>
<dbReference type="InterPro" id="IPR053738">
    <property type="entry name" value="Lambda_capsid_assembly"/>
</dbReference>
<accession>A0A6J5RM83</accession>
<gene>
    <name evidence="1" type="ORF">UFOVP1246_72</name>
</gene>
<dbReference type="Gene3D" id="3.90.1690.10">
    <property type="entry name" value="phage-related protein like domain"/>
    <property type="match status" value="1"/>
</dbReference>